<dbReference type="NCBIfam" id="TIGR00338">
    <property type="entry name" value="serB"/>
    <property type="match status" value="1"/>
</dbReference>
<comment type="catalytic activity">
    <reaction evidence="12">
        <text>O-phospho-D-serine + H2O = D-serine + phosphate</text>
        <dbReference type="Rhea" id="RHEA:24873"/>
        <dbReference type="ChEBI" id="CHEBI:15377"/>
        <dbReference type="ChEBI" id="CHEBI:35247"/>
        <dbReference type="ChEBI" id="CHEBI:43474"/>
        <dbReference type="ChEBI" id="CHEBI:58680"/>
        <dbReference type="EC" id="3.1.3.3"/>
    </reaction>
</comment>
<dbReference type="GO" id="GO:0000287">
    <property type="term" value="F:magnesium ion binding"/>
    <property type="evidence" value="ECO:0007669"/>
    <property type="project" value="TreeGrafter"/>
</dbReference>
<proteinExistence type="inferred from homology"/>
<comment type="pathway">
    <text evidence="2">Amino-acid biosynthesis; L-serine biosynthesis; L-serine from 3-phospho-D-glycerate: step 3/3.</text>
</comment>
<evidence type="ECO:0000256" key="12">
    <source>
        <dbReference type="ARBA" id="ARBA00048523"/>
    </source>
</evidence>
<evidence type="ECO:0000256" key="6">
    <source>
        <dbReference type="ARBA" id="ARBA00022723"/>
    </source>
</evidence>
<keyword evidence="9" id="KW-0718">Serine biosynthesis</keyword>
<reference evidence="14 15" key="1">
    <citation type="submission" date="2012-08" db="EMBL/GenBank/DDBJ databases">
        <title>Whole genome shotgun sequence of Kineosphaera limosa NBRC 100340.</title>
        <authorList>
            <person name="Yoshida I."/>
            <person name="Isaki S."/>
            <person name="Hosoyama A."/>
            <person name="Tsuchikane K."/>
            <person name="Katsumata H."/>
            <person name="Ando Y."/>
            <person name="Ohji S."/>
            <person name="Hamada M."/>
            <person name="Tamura T."/>
            <person name="Yamazoe A."/>
            <person name="Yamazaki S."/>
            <person name="Fujita N."/>
        </authorList>
    </citation>
    <scope>NUCLEOTIDE SEQUENCE [LARGE SCALE GENOMIC DNA]</scope>
    <source>
        <strain evidence="14 15">NBRC 100340</strain>
    </source>
</reference>
<evidence type="ECO:0000256" key="5">
    <source>
        <dbReference type="ARBA" id="ARBA00022605"/>
    </source>
</evidence>
<dbReference type="Pfam" id="PF12710">
    <property type="entry name" value="HAD"/>
    <property type="match status" value="1"/>
</dbReference>
<dbReference type="EMBL" id="BAHD01000005">
    <property type="protein sequence ID" value="GAB94499.1"/>
    <property type="molecule type" value="Genomic_DNA"/>
</dbReference>
<dbReference type="GO" id="GO:0005524">
    <property type="term" value="F:ATP binding"/>
    <property type="evidence" value="ECO:0007669"/>
    <property type="project" value="InterPro"/>
</dbReference>
<dbReference type="EC" id="3.1.3.3" evidence="4"/>
<evidence type="ECO:0000256" key="1">
    <source>
        <dbReference type="ARBA" id="ARBA00001946"/>
    </source>
</evidence>
<dbReference type="UniPathway" id="UPA00135">
    <property type="reaction ID" value="UER00198"/>
</dbReference>
<evidence type="ECO:0000313" key="14">
    <source>
        <dbReference type="EMBL" id="GAB94499.1"/>
    </source>
</evidence>
<dbReference type="GO" id="GO:0036424">
    <property type="term" value="F:L-phosphoserine phosphatase activity"/>
    <property type="evidence" value="ECO:0007669"/>
    <property type="project" value="InterPro"/>
</dbReference>
<evidence type="ECO:0000256" key="4">
    <source>
        <dbReference type="ARBA" id="ARBA00012640"/>
    </source>
</evidence>
<keyword evidence="6" id="KW-0479">Metal-binding</keyword>
<dbReference type="InterPro" id="IPR001757">
    <property type="entry name" value="P_typ_ATPase"/>
</dbReference>
<evidence type="ECO:0000256" key="10">
    <source>
        <dbReference type="ARBA" id="ARBA00031693"/>
    </source>
</evidence>
<evidence type="ECO:0000313" key="15">
    <source>
        <dbReference type="Proteomes" id="UP000008366"/>
    </source>
</evidence>
<comment type="caution">
    <text evidence="14">The sequence shown here is derived from an EMBL/GenBank/DDBJ whole genome shotgun (WGS) entry which is preliminary data.</text>
</comment>
<dbReference type="PANTHER" id="PTHR43344">
    <property type="entry name" value="PHOSPHOSERINE PHOSPHATASE"/>
    <property type="match status" value="1"/>
</dbReference>
<feature type="active site" description="Proton donor" evidence="13">
    <location>
        <position position="8"/>
    </location>
</feature>
<keyword evidence="5" id="KW-0028">Amino-acid biosynthesis</keyword>
<sequence length="210" mass="22235">MLVVSDVDSTFIRDEVIELFARHAGVEEQVAKVTAAAMRGELDFTQSLHARVKALAGLPVEVIHDVRREVRLTEGAAEFVAGLAAGGHTLALVSGGFEEVVTPLAARMGIGHVVANRFEVADGRFTGRVAGRVVDRRVKAATLVELAQRLGIPVENTVAVGDGANDLDMLSVAGTGIAFCAKPVLREAADIVIDRPDLRLVLDALAIDRP</sequence>
<dbReference type="InterPro" id="IPR023214">
    <property type="entry name" value="HAD_sf"/>
</dbReference>
<keyword evidence="7" id="KW-0378">Hydrolase</keyword>
<dbReference type="Gene3D" id="3.40.50.1000">
    <property type="entry name" value="HAD superfamily/HAD-like"/>
    <property type="match status" value="1"/>
</dbReference>
<dbReference type="InterPro" id="IPR004469">
    <property type="entry name" value="PSP"/>
</dbReference>
<evidence type="ECO:0000256" key="2">
    <source>
        <dbReference type="ARBA" id="ARBA00005135"/>
    </source>
</evidence>
<organism evidence="14 15">
    <name type="scientific">Kineosphaera limosa NBRC 100340</name>
    <dbReference type="NCBI Taxonomy" id="1184609"/>
    <lineage>
        <taxon>Bacteria</taxon>
        <taxon>Bacillati</taxon>
        <taxon>Actinomycetota</taxon>
        <taxon>Actinomycetes</taxon>
        <taxon>Micrococcales</taxon>
        <taxon>Dermatophilaceae</taxon>
        <taxon>Kineosphaera</taxon>
    </lineage>
</organism>
<keyword evidence="8" id="KW-0460">Magnesium</keyword>
<dbReference type="InterPro" id="IPR050582">
    <property type="entry name" value="HAD-like_SerB"/>
</dbReference>
<evidence type="ECO:0000256" key="13">
    <source>
        <dbReference type="PIRSR" id="PIRSR604469-1"/>
    </source>
</evidence>
<dbReference type="SFLD" id="SFLDF00029">
    <property type="entry name" value="phosphoserine_phosphatase"/>
    <property type="match status" value="1"/>
</dbReference>
<dbReference type="GO" id="GO:0006564">
    <property type="term" value="P:L-serine biosynthetic process"/>
    <property type="evidence" value="ECO:0007669"/>
    <property type="project" value="UniProtKB-KW"/>
</dbReference>
<comment type="similarity">
    <text evidence="3">Belongs to the HAD-like hydrolase superfamily. SerB family.</text>
</comment>
<keyword evidence="15" id="KW-1185">Reference proteome</keyword>
<dbReference type="SFLD" id="SFLDG01136">
    <property type="entry name" value="C1.6:_Phosphoserine_Phosphatas"/>
    <property type="match status" value="1"/>
</dbReference>
<dbReference type="GO" id="GO:0016020">
    <property type="term" value="C:membrane"/>
    <property type="evidence" value="ECO:0007669"/>
    <property type="project" value="InterPro"/>
</dbReference>
<evidence type="ECO:0000256" key="3">
    <source>
        <dbReference type="ARBA" id="ARBA00009184"/>
    </source>
</evidence>
<dbReference type="PRINTS" id="PR00120">
    <property type="entry name" value="HATPASE"/>
</dbReference>
<dbReference type="PANTHER" id="PTHR43344:SF2">
    <property type="entry name" value="PHOSPHOSERINE PHOSPHATASE"/>
    <property type="match status" value="1"/>
</dbReference>
<dbReference type="SFLD" id="SFLDG01137">
    <property type="entry name" value="C1.6.1:_Phosphoserine_Phosphat"/>
    <property type="match status" value="1"/>
</dbReference>
<dbReference type="SUPFAM" id="SSF56784">
    <property type="entry name" value="HAD-like"/>
    <property type="match status" value="1"/>
</dbReference>
<comment type="catalytic activity">
    <reaction evidence="11">
        <text>O-phospho-L-serine + H2O = L-serine + phosphate</text>
        <dbReference type="Rhea" id="RHEA:21208"/>
        <dbReference type="ChEBI" id="CHEBI:15377"/>
        <dbReference type="ChEBI" id="CHEBI:33384"/>
        <dbReference type="ChEBI" id="CHEBI:43474"/>
        <dbReference type="ChEBI" id="CHEBI:57524"/>
        <dbReference type="EC" id="3.1.3.3"/>
    </reaction>
</comment>
<dbReference type="NCBIfam" id="TIGR01488">
    <property type="entry name" value="HAD-SF-IB"/>
    <property type="match status" value="1"/>
</dbReference>
<dbReference type="InterPro" id="IPR036412">
    <property type="entry name" value="HAD-like_sf"/>
</dbReference>
<dbReference type="STRING" id="1184609.KILIM_005_01160"/>
<comment type="cofactor">
    <cofactor evidence="1">
        <name>Mg(2+)</name>
        <dbReference type="ChEBI" id="CHEBI:18420"/>
    </cofactor>
</comment>
<dbReference type="GO" id="GO:0016887">
    <property type="term" value="F:ATP hydrolysis activity"/>
    <property type="evidence" value="ECO:0007669"/>
    <property type="project" value="InterPro"/>
</dbReference>
<dbReference type="eggNOG" id="COG0560">
    <property type="taxonomic scope" value="Bacteria"/>
</dbReference>
<evidence type="ECO:0000256" key="8">
    <source>
        <dbReference type="ARBA" id="ARBA00022842"/>
    </source>
</evidence>
<dbReference type="GO" id="GO:0005737">
    <property type="term" value="C:cytoplasm"/>
    <property type="evidence" value="ECO:0007669"/>
    <property type="project" value="TreeGrafter"/>
</dbReference>
<evidence type="ECO:0000256" key="9">
    <source>
        <dbReference type="ARBA" id="ARBA00023299"/>
    </source>
</evidence>
<name>K6X6Q6_9MICO</name>
<evidence type="ECO:0000256" key="7">
    <source>
        <dbReference type="ARBA" id="ARBA00022801"/>
    </source>
</evidence>
<evidence type="ECO:0000256" key="11">
    <source>
        <dbReference type="ARBA" id="ARBA00048138"/>
    </source>
</evidence>
<dbReference type="Proteomes" id="UP000008366">
    <property type="component" value="Unassembled WGS sequence"/>
</dbReference>
<accession>K6X6Q6</accession>
<dbReference type="AlphaFoldDB" id="K6X6Q6"/>
<protein>
    <recommendedName>
        <fullName evidence="4">phosphoserine phosphatase</fullName>
        <ecNumber evidence="4">3.1.3.3</ecNumber>
    </recommendedName>
    <alternativeName>
        <fullName evidence="10">O-phosphoserine phosphohydrolase</fullName>
    </alternativeName>
</protein>
<dbReference type="SFLD" id="SFLDS00003">
    <property type="entry name" value="Haloacid_Dehalogenase"/>
    <property type="match status" value="1"/>
</dbReference>
<feature type="active site" description="Nucleophile" evidence="13">
    <location>
        <position position="6"/>
    </location>
</feature>
<gene>
    <name evidence="14" type="primary">serB</name>
    <name evidence="14" type="ORF">KILIM_005_01160</name>
</gene>